<reference evidence="13" key="3">
    <citation type="submission" date="2025-09" db="UniProtKB">
        <authorList>
            <consortium name="Ensembl"/>
        </authorList>
    </citation>
    <scope>IDENTIFICATION</scope>
</reference>
<dbReference type="eggNOG" id="ENOG502RYN1">
    <property type="taxonomic scope" value="Eukaryota"/>
</dbReference>
<comment type="subcellular location">
    <subcellularLocation>
        <location evidence="1">Membrane</location>
        <topology evidence="1">Single-pass type I membrane protein</topology>
    </subcellularLocation>
</comment>
<evidence type="ECO:0000256" key="7">
    <source>
        <dbReference type="ARBA" id="ARBA00023170"/>
    </source>
</evidence>
<dbReference type="Ensembl" id="ENSSHAT00000002688.2">
    <property type="protein sequence ID" value="ENSSHAP00000002659.2"/>
    <property type="gene ID" value="ENSSHAG00000002350.2"/>
</dbReference>
<dbReference type="PROSITE" id="PS01352">
    <property type="entry name" value="HEMATOPO_REC_L_F1"/>
    <property type="match status" value="1"/>
</dbReference>
<dbReference type="GO" id="GO:0009897">
    <property type="term" value="C:external side of plasma membrane"/>
    <property type="evidence" value="ECO:0007669"/>
    <property type="project" value="TreeGrafter"/>
</dbReference>
<evidence type="ECO:0000256" key="6">
    <source>
        <dbReference type="ARBA" id="ARBA00023136"/>
    </source>
</evidence>
<dbReference type="PANTHER" id="PTHR23037">
    <property type="entry name" value="CYTOKINE RECEPTOR"/>
    <property type="match status" value="1"/>
</dbReference>
<keyword evidence="14" id="KW-1185">Reference proteome</keyword>
<keyword evidence="6 10" id="KW-0472">Membrane</keyword>
<comment type="similarity">
    <text evidence="2">Belongs to the type I cytokine receptor family. Type 1 subfamily.</text>
</comment>
<keyword evidence="7" id="KW-0675">Receptor</keyword>
<dbReference type="InterPro" id="IPR015152">
    <property type="entry name" value="Growth/epo_recpt_lig-bind"/>
</dbReference>
<dbReference type="InParanoid" id="G3VHK5"/>
<dbReference type="SMART" id="SM00060">
    <property type="entry name" value="FN3"/>
    <property type="match status" value="2"/>
</dbReference>
<proteinExistence type="inferred from homology"/>
<evidence type="ECO:0000256" key="4">
    <source>
        <dbReference type="ARBA" id="ARBA00022729"/>
    </source>
</evidence>
<feature type="chain" id="PRO_5029907804" description="Fibronectin type-III domain-containing protein" evidence="11">
    <location>
        <begin position="25"/>
        <end position="723"/>
    </location>
</feature>
<accession>G3VHK5</accession>
<organism evidence="13 14">
    <name type="scientific">Sarcophilus harrisii</name>
    <name type="common">Tasmanian devil</name>
    <name type="synonym">Sarcophilus laniarius</name>
    <dbReference type="NCBI Taxonomy" id="9305"/>
    <lineage>
        <taxon>Eukaryota</taxon>
        <taxon>Metazoa</taxon>
        <taxon>Chordata</taxon>
        <taxon>Craniata</taxon>
        <taxon>Vertebrata</taxon>
        <taxon>Euteleostomi</taxon>
        <taxon>Mammalia</taxon>
        <taxon>Metatheria</taxon>
        <taxon>Dasyuromorphia</taxon>
        <taxon>Dasyuridae</taxon>
        <taxon>Sarcophilus</taxon>
    </lineage>
</organism>
<dbReference type="HOGENOM" id="CLU_029931_1_0_1"/>
<dbReference type="Pfam" id="PF09067">
    <property type="entry name" value="EpoR_lig-bind"/>
    <property type="match status" value="1"/>
</dbReference>
<protein>
    <recommendedName>
        <fullName evidence="12">Fibronectin type-III domain-containing protein</fullName>
    </recommendedName>
</protein>
<evidence type="ECO:0000256" key="10">
    <source>
        <dbReference type="SAM" id="Phobius"/>
    </source>
</evidence>
<feature type="region of interest" description="Disordered" evidence="9">
    <location>
        <begin position="221"/>
        <end position="271"/>
    </location>
</feature>
<evidence type="ECO:0000259" key="12">
    <source>
        <dbReference type="PROSITE" id="PS50853"/>
    </source>
</evidence>
<evidence type="ECO:0000256" key="3">
    <source>
        <dbReference type="ARBA" id="ARBA00022692"/>
    </source>
</evidence>
<dbReference type="GO" id="GO:0004896">
    <property type="term" value="F:cytokine receptor activity"/>
    <property type="evidence" value="ECO:0007669"/>
    <property type="project" value="InterPro"/>
</dbReference>
<feature type="signal peptide" evidence="11">
    <location>
        <begin position="1"/>
        <end position="24"/>
    </location>
</feature>
<feature type="domain" description="Fibronectin type-III" evidence="12">
    <location>
        <begin position="448"/>
        <end position="541"/>
    </location>
</feature>
<dbReference type="InterPro" id="IPR003528">
    <property type="entry name" value="Long_hematopoietin_rcpt_CS"/>
</dbReference>
<dbReference type="AlphaFoldDB" id="G3VHK5"/>
<evidence type="ECO:0000256" key="2">
    <source>
        <dbReference type="ARBA" id="ARBA00007885"/>
    </source>
</evidence>
<keyword evidence="8" id="KW-0325">Glycoprotein</keyword>
<dbReference type="PROSITE" id="PS50853">
    <property type="entry name" value="FN3"/>
    <property type="match status" value="1"/>
</dbReference>
<sequence length="723" mass="80427">MPKGMPAWGFILVTCHLLLSPSQAVTHVSNEEASLLAAEPEPLRCFSRQFEDLTCFWDEVEEEDWAKQEAEGGQEDRGPYQLFFAYPGEEPQVCPLSSQRLPNGGLRHVCQIQPAEGMRLFAKLTLWVWDPANRRNRTQRVLSLENVGLPVPPKSITAVTSGQSGELQVTWEAQPSDISDFMQHELQYGPLDPSNPAQPTVTVLLQAPMCCPFRKWPHTQPLQVTATPRPDQTPTRLPGSQSMQRDPTTEGPSRKGYVSQGPAVGGPTIAQWAGPEQLGATRESLGLIGESCIISGFQPGTSYWLQLRSKPDGISLKGFWGPWSSPVNVTLPRDAREIGLQCFTQDLERITCQWRGPAQPIASHGYFYHWTTDSCPRDRWGFLRRGPVWERCEKMDSRAEETPLSLCRFQSQNGSAIHLLVEITTEQGTVQQYLATPFWMHQIVLREAPELHWAAGPGGQLKLTWRAPAPWLPGKTHYQIRYSVQSHENWKVLEPPRDALGETLELRPGAQYRLQLRARPDGPTYHGPWSAWSAPALVEMAPESGWVSVVTSAVLTLGFGGLVGLVLRRLFPARFRALRQTLWPPLPDLHRVLGSFLTEPPTSTSQPKAPAVTEEEEPSVLEVLSESVDGQSQLDYPMLLQAGCPGSSWSPPLATAPSHSELDPTTHIDNYSYLPHLSQPPHRSNPCHQPLDKVPFPRASRPECLPVTPLTPLLSQVSPSSAY</sequence>
<evidence type="ECO:0000256" key="5">
    <source>
        <dbReference type="ARBA" id="ARBA00022989"/>
    </source>
</evidence>
<evidence type="ECO:0000313" key="13">
    <source>
        <dbReference type="Ensembl" id="ENSSHAP00000002659.2"/>
    </source>
</evidence>
<dbReference type="InterPro" id="IPR003961">
    <property type="entry name" value="FN3_dom"/>
</dbReference>
<keyword evidence="4 11" id="KW-0732">Signal</keyword>
<dbReference type="GeneTree" id="ENSGT00940000161225"/>
<dbReference type="CDD" id="cd00063">
    <property type="entry name" value="FN3"/>
    <property type="match status" value="1"/>
</dbReference>
<evidence type="ECO:0000256" key="11">
    <source>
        <dbReference type="SAM" id="SignalP"/>
    </source>
</evidence>
<keyword evidence="3 10" id="KW-0812">Transmembrane</keyword>
<reference evidence="13" key="2">
    <citation type="submission" date="2025-08" db="UniProtKB">
        <authorList>
            <consortium name="Ensembl"/>
        </authorList>
    </citation>
    <scope>IDENTIFICATION</scope>
</reference>
<evidence type="ECO:0000256" key="8">
    <source>
        <dbReference type="ARBA" id="ARBA00023180"/>
    </source>
</evidence>
<evidence type="ECO:0000256" key="9">
    <source>
        <dbReference type="SAM" id="MobiDB-lite"/>
    </source>
</evidence>
<dbReference type="Proteomes" id="UP000007648">
    <property type="component" value="Unassembled WGS sequence"/>
</dbReference>
<dbReference type="InterPro" id="IPR013783">
    <property type="entry name" value="Ig-like_fold"/>
</dbReference>
<name>G3VHK5_SARHA</name>
<evidence type="ECO:0000256" key="1">
    <source>
        <dbReference type="ARBA" id="ARBA00004479"/>
    </source>
</evidence>
<reference evidence="13 14" key="1">
    <citation type="journal article" date="2011" name="Proc. Natl. Acad. Sci. U.S.A.">
        <title>Genetic diversity and population structure of the endangered marsupial Sarcophilus harrisii (Tasmanian devil).</title>
        <authorList>
            <person name="Miller W."/>
            <person name="Hayes V.M."/>
            <person name="Ratan A."/>
            <person name="Petersen D.C."/>
            <person name="Wittekindt N.E."/>
            <person name="Miller J."/>
            <person name="Walenz B."/>
            <person name="Knight J."/>
            <person name="Qi J."/>
            <person name="Zhao F."/>
            <person name="Wang Q."/>
            <person name="Bedoya-Reina O.C."/>
            <person name="Katiyar N."/>
            <person name="Tomsho L.P."/>
            <person name="Kasson L.M."/>
            <person name="Hardie R.A."/>
            <person name="Woodbridge P."/>
            <person name="Tindall E.A."/>
            <person name="Bertelsen M.F."/>
            <person name="Dixon D."/>
            <person name="Pyecroft S."/>
            <person name="Helgen K.M."/>
            <person name="Lesk A.M."/>
            <person name="Pringle T.H."/>
            <person name="Patterson N."/>
            <person name="Zhang Y."/>
            <person name="Kreiss A."/>
            <person name="Woods G.M."/>
            <person name="Jones M.E."/>
            <person name="Schuster S.C."/>
        </authorList>
    </citation>
    <scope>NUCLEOTIDE SEQUENCE [LARGE SCALE GENOMIC DNA]</scope>
</reference>
<dbReference type="STRING" id="9305.ENSSHAP00000002659"/>
<evidence type="ECO:0000313" key="14">
    <source>
        <dbReference type="Proteomes" id="UP000007648"/>
    </source>
</evidence>
<dbReference type="PANTHER" id="PTHR23037:SF31">
    <property type="entry name" value="THROMBOPOIETIN RECEPTOR"/>
    <property type="match status" value="1"/>
</dbReference>
<feature type="transmembrane region" description="Helical" evidence="10">
    <location>
        <begin position="545"/>
        <end position="567"/>
    </location>
</feature>
<feature type="region of interest" description="Disordered" evidence="9">
    <location>
        <begin position="650"/>
        <end position="694"/>
    </location>
</feature>
<dbReference type="SUPFAM" id="SSF49265">
    <property type="entry name" value="Fibronectin type III"/>
    <property type="match status" value="3"/>
</dbReference>
<keyword evidence="5 10" id="KW-1133">Transmembrane helix</keyword>
<feature type="compositionally biased region" description="Polar residues" evidence="9">
    <location>
        <begin position="221"/>
        <end position="246"/>
    </location>
</feature>
<dbReference type="FunCoup" id="G3VHK5">
    <property type="interactions" value="319"/>
</dbReference>
<dbReference type="InterPro" id="IPR036116">
    <property type="entry name" value="FN3_sf"/>
</dbReference>
<feature type="region of interest" description="Disordered" evidence="9">
    <location>
        <begin position="597"/>
        <end position="616"/>
    </location>
</feature>
<dbReference type="Gene3D" id="2.60.40.10">
    <property type="entry name" value="Immunoglobulins"/>
    <property type="match status" value="4"/>
</dbReference>